<protein>
    <submittedName>
        <fullName evidence="2">Uncharacterized protein</fullName>
    </submittedName>
</protein>
<gene>
    <name evidence="2" type="ORF">NG99_04685</name>
</gene>
<dbReference type="AlphaFoldDB" id="A0A0A4ABX2"/>
<keyword evidence="1" id="KW-0472">Membrane</keyword>
<keyword evidence="3" id="KW-1185">Reference proteome</keyword>
<organism evidence="2 3">
    <name type="scientific">Erwinia typographi</name>
    <dbReference type="NCBI Taxonomy" id="371042"/>
    <lineage>
        <taxon>Bacteria</taxon>
        <taxon>Pseudomonadati</taxon>
        <taxon>Pseudomonadota</taxon>
        <taxon>Gammaproteobacteria</taxon>
        <taxon>Enterobacterales</taxon>
        <taxon>Erwiniaceae</taxon>
        <taxon>Erwinia</taxon>
    </lineage>
</organism>
<feature type="transmembrane region" description="Helical" evidence="1">
    <location>
        <begin position="46"/>
        <end position="64"/>
    </location>
</feature>
<accession>A0A0A4ABX2</accession>
<evidence type="ECO:0000313" key="3">
    <source>
        <dbReference type="Proteomes" id="UP000030351"/>
    </source>
</evidence>
<sequence length="68" mass="7486">MKTFVEEAWLLLSLNGRDRLFMAVVFLAYYRLSCGFGWAASAAASVGVVAFELTLSVLVSRALARRGR</sequence>
<proteinExistence type="predicted"/>
<evidence type="ECO:0000256" key="1">
    <source>
        <dbReference type="SAM" id="Phobius"/>
    </source>
</evidence>
<reference evidence="2 3" key="1">
    <citation type="submission" date="2014-10" db="EMBL/GenBank/DDBJ databases">
        <title>Genome sequence of Erwinia typographi M043b.</title>
        <authorList>
            <person name="Chan K.-G."/>
            <person name="Tan W.-S."/>
        </authorList>
    </citation>
    <scope>NUCLEOTIDE SEQUENCE [LARGE SCALE GENOMIC DNA]</scope>
    <source>
        <strain evidence="2 3">M043b</strain>
    </source>
</reference>
<keyword evidence="1" id="KW-1133">Transmembrane helix</keyword>
<comment type="caution">
    <text evidence="2">The sequence shown here is derived from an EMBL/GenBank/DDBJ whole genome shotgun (WGS) entry which is preliminary data.</text>
</comment>
<dbReference type="STRING" id="371042.NG99_04685"/>
<dbReference type="RefSeq" id="WP_034888900.1">
    <property type="nucleotide sequence ID" value="NZ_JRUQ01000018.1"/>
</dbReference>
<name>A0A0A4ABX2_9GAMM</name>
<evidence type="ECO:0000313" key="2">
    <source>
        <dbReference type="EMBL" id="KGT95318.1"/>
    </source>
</evidence>
<keyword evidence="1" id="KW-0812">Transmembrane</keyword>
<dbReference type="Proteomes" id="UP000030351">
    <property type="component" value="Unassembled WGS sequence"/>
</dbReference>
<dbReference type="EMBL" id="JRUQ01000018">
    <property type="protein sequence ID" value="KGT95318.1"/>
    <property type="molecule type" value="Genomic_DNA"/>
</dbReference>